<accession>A0A9D3XQS7</accession>
<proteinExistence type="inferred from homology"/>
<dbReference type="SUPFAM" id="SSF49695">
    <property type="entry name" value="gamma-Crystallin-like"/>
    <property type="match status" value="1"/>
</dbReference>
<protein>
    <recommendedName>
        <fullName evidence="3">Beta/gamma crystallin 'Greek key' domain-containing protein</fullName>
    </recommendedName>
</protein>
<comment type="caution">
    <text evidence="4">The sequence shown here is derived from an EMBL/GenBank/DDBJ whole genome shotgun (WGS) entry which is preliminary data.</text>
</comment>
<evidence type="ECO:0000259" key="3">
    <source>
        <dbReference type="SMART" id="SM00247"/>
    </source>
</evidence>
<dbReference type="InterPro" id="IPR011024">
    <property type="entry name" value="G_crystallin-like"/>
</dbReference>
<dbReference type="AlphaFoldDB" id="A0A9D3XQS7"/>
<dbReference type="SMART" id="SM00247">
    <property type="entry name" value="XTALbg"/>
    <property type="match status" value="1"/>
</dbReference>
<dbReference type="Gene3D" id="2.60.20.10">
    <property type="entry name" value="Crystallins"/>
    <property type="match status" value="1"/>
</dbReference>
<keyword evidence="5" id="KW-1185">Reference proteome</keyword>
<evidence type="ECO:0000256" key="1">
    <source>
        <dbReference type="ARBA" id="ARBA00009646"/>
    </source>
</evidence>
<evidence type="ECO:0000313" key="4">
    <source>
        <dbReference type="EMBL" id="KAH1185904.1"/>
    </source>
</evidence>
<sequence length="118" mass="13951">MRSKGEWVEEELHMWQQQYHKTAFSVTVGESWMQRVNDIDISSLGSVGWNDCISSQKVIGQIWVAYQHHHHYSGKIRVFEEGEYSFAGHDMNDEITSFQLIMENLHNPQITLYKHPHY</sequence>
<keyword evidence="2" id="KW-0677">Repeat</keyword>
<dbReference type="InterPro" id="IPR001064">
    <property type="entry name" value="Beta/gamma_crystallin"/>
</dbReference>
<comment type="similarity">
    <text evidence="1">Belongs to the beta/gamma-crystallin family.</text>
</comment>
<name>A0A9D3XQS7_9SAUR</name>
<evidence type="ECO:0000313" key="5">
    <source>
        <dbReference type="Proteomes" id="UP000827986"/>
    </source>
</evidence>
<dbReference type="EMBL" id="JAHDVG010000463">
    <property type="protein sequence ID" value="KAH1185904.1"/>
    <property type="molecule type" value="Genomic_DNA"/>
</dbReference>
<dbReference type="Pfam" id="PF00030">
    <property type="entry name" value="Crystall"/>
    <property type="match status" value="1"/>
</dbReference>
<feature type="domain" description="Beta/gamma crystallin 'Greek key'" evidence="3">
    <location>
        <begin position="25"/>
        <end position="101"/>
    </location>
</feature>
<gene>
    <name evidence="4" type="ORF">KIL84_018653</name>
</gene>
<dbReference type="Proteomes" id="UP000827986">
    <property type="component" value="Unassembled WGS sequence"/>
</dbReference>
<organism evidence="4 5">
    <name type="scientific">Mauremys mutica</name>
    <name type="common">yellowpond turtle</name>
    <dbReference type="NCBI Taxonomy" id="74926"/>
    <lineage>
        <taxon>Eukaryota</taxon>
        <taxon>Metazoa</taxon>
        <taxon>Chordata</taxon>
        <taxon>Craniata</taxon>
        <taxon>Vertebrata</taxon>
        <taxon>Euteleostomi</taxon>
        <taxon>Archelosauria</taxon>
        <taxon>Testudinata</taxon>
        <taxon>Testudines</taxon>
        <taxon>Cryptodira</taxon>
        <taxon>Durocryptodira</taxon>
        <taxon>Testudinoidea</taxon>
        <taxon>Geoemydidae</taxon>
        <taxon>Geoemydinae</taxon>
        <taxon>Mauremys</taxon>
    </lineage>
</organism>
<evidence type="ECO:0000256" key="2">
    <source>
        <dbReference type="ARBA" id="ARBA00022737"/>
    </source>
</evidence>
<reference evidence="4" key="1">
    <citation type="submission" date="2021-09" db="EMBL/GenBank/DDBJ databases">
        <title>The genome of Mauremys mutica provides insights into the evolution of semi-aquatic lifestyle.</title>
        <authorList>
            <person name="Gong S."/>
            <person name="Gao Y."/>
        </authorList>
    </citation>
    <scope>NUCLEOTIDE SEQUENCE</scope>
    <source>
        <strain evidence="4">MM-2020</strain>
        <tissue evidence="4">Muscle</tissue>
    </source>
</reference>